<dbReference type="PANTHER" id="PTHR28086">
    <property type="entry name" value="UPF0662 PROTEIN YPL260W"/>
    <property type="match status" value="1"/>
</dbReference>
<dbReference type="InterPro" id="IPR018810">
    <property type="entry name" value="UPF0662"/>
</dbReference>
<dbReference type="AlphaFoldDB" id="A0A0J9XG19"/>
<dbReference type="Proteomes" id="UP000242525">
    <property type="component" value="Unassembled WGS sequence"/>
</dbReference>
<name>A0A0J9XG19_GEOCN</name>
<accession>A0A0J9XG19</accession>
<sequence length="456" mass="51583">MPQSAIDAVPSNEEGILQSLINIRSQLSVLKKNRSSYIKSSDVTKIYEELIPQIKKINDIRSNPALQNEHNRLDVVLDDVFQLLSLAFMTVGLTRAVPATFASLSTVHRLLQHLKESKIYSDNDTKPIHKRLDEIQEIVNANADSELPEIVHLIKNKLKVCKQILSEVEDSMKTVAPELQPILRKLVTIRREILSIGSKPKFSASAFKPIKKALTEIENKRVDGEFVAEDGSVVEQGQGVLNGLLEECHNFLNDFTASAANQTGANLPKELKPAYDELVAMKSKLESLLVTHRWTLRETDLYTYQKKLHEIDELREGPEFAELSKTAPKLSSIILYLLRRCYAILYKLLESSEPVSEALIPIHNQLSTVRRCLLEVQRMGGLSSPRELYPYQMKLASIDDLRVDGKFMVDGAIPEGQGMLNALLSECFDITHELRVQIQDKEEENEDDNDKEEDNE</sequence>
<dbReference type="EMBL" id="CCBN010000014">
    <property type="protein sequence ID" value="CDO56327.1"/>
    <property type="molecule type" value="Genomic_DNA"/>
</dbReference>
<keyword evidence="2" id="KW-1185">Reference proteome</keyword>
<dbReference type="Pfam" id="PF10303">
    <property type="entry name" value="DUF2408"/>
    <property type="match status" value="2"/>
</dbReference>
<dbReference type="OrthoDB" id="2011986at2759"/>
<dbReference type="GO" id="GO:0005634">
    <property type="term" value="C:nucleus"/>
    <property type="evidence" value="ECO:0007669"/>
    <property type="project" value="TreeGrafter"/>
</dbReference>
<comment type="caution">
    <text evidence="1">The sequence shown here is derived from an EMBL/GenBank/DDBJ whole genome shotgun (WGS) entry which is preliminary data.</text>
</comment>
<gene>
    <name evidence="1" type="ORF">BN980_GECA14s02914g</name>
</gene>
<dbReference type="GO" id="GO:0005737">
    <property type="term" value="C:cytoplasm"/>
    <property type="evidence" value="ECO:0007669"/>
    <property type="project" value="TreeGrafter"/>
</dbReference>
<dbReference type="STRING" id="1173061.A0A0J9XG19"/>
<reference evidence="1" key="1">
    <citation type="submission" date="2014-03" db="EMBL/GenBank/DDBJ databases">
        <authorList>
            <person name="Casaregola S."/>
        </authorList>
    </citation>
    <scope>NUCLEOTIDE SEQUENCE [LARGE SCALE GENOMIC DNA]</scope>
    <source>
        <strain evidence="1">CLIB 918</strain>
    </source>
</reference>
<protein>
    <submittedName>
        <fullName evidence="1">Uncharacterized protein</fullName>
    </submittedName>
</protein>
<proteinExistence type="predicted"/>
<dbReference type="PANTHER" id="PTHR28086:SF1">
    <property type="entry name" value="CU(2+) SUPPRESSING AND BLEOMYCIN SENSITIVE PROTEIN 1"/>
    <property type="match status" value="1"/>
</dbReference>
<evidence type="ECO:0000313" key="1">
    <source>
        <dbReference type="EMBL" id="CDO56327.1"/>
    </source>
</evidence>
<organism evidence="1 2">
    <name type="scientific">Geotrichum candidum</name>
    <name type="common">Oospora lactis</name>
    <name type="synonym">Dipodascus geotrichum</name>
    <dbReference type="NCBI Taxonomy" id="1173061"/>
    <lineage>
        <taxon>Eukaryota</taxon>
        <taxon>Fungi</taxon>
        <taxon>Dikarya</taxon>
        <taxon>Ascomycota</taxon>
        <taxon>Saccharomycotina</taxon>
        <taxon>Dipodascomycetes</taxon>
        <taxon>Dipodascales</taxon>
        <taxon>Dipodascaceae</taxon>
        <taxon>Geotrichum</taxon>
    </lineage>
</organism>
<evidence type="ECO:0000313" key="2">
    <source>
        <dbReference type="Proteomes" id="UP000242525"/>
    </source>
</evidence>